<gene>
    <name evidence="5" type="ORF">KP79_PYT15559</name>
</gene>
<keyword evidence="6" id="KW-1185">Reference proteome</keyword>
<dbReference type="GO" id="GO:0005615">
    <property type="term" value="C:extracellular space"/>
    <property type="evidence" value="ECO:0007669"/>
    <property type="project" value="UniProtKB-ARBA"/>
</dbReference>
<comment type="caution">
    <text evidence="5">The sequence shown here is derived from an EMBL/GenBank/DDBJ whole genome shotgun (WGS) entry which is preliminary data.</text>
</comment>
<dbReference type="OrthoDB" id="9923952at2759"/>
<keyword evidence="3" id="KW-0472">Membrane</keyword>
<keyword evidence="3" id="KW-0812">Transmembrane</keyword>
<dbReference type="InterPro" id="IPR000566">
    <property type="entry name" value="Lipocln_cytosolic_FA-bd_dom"/>
</dbReference>
<dbReference type="InterPro" id="IPR012674">
    <property type="entry name" value="Calycin"/>
</dbReference>
<keyword evidence="1" id="KW-0446">Lipid-binding</keyword>
<reference evidence="5 6" key="1">
    <citation type="journal article" date="2017" name="Nat. Ecol. Evol.">
        <title>Scallop genome provides insights into evolution of bilaterian karyotype and development.</title>
        <authorList>
            <person name="Wang S."/>
            <person name="Zhang J."/>
            <person name="Jiao W."/>
            <person name="Li J."/>
            <person name="Xun X."/>
            <person name="Sun Y."/>
            <person name="Guo X."/>
            <person name="Huan P."/>
            <person name="Dong B."/>
            <person name="Zhang L."/>
            <person name="Hu X."/>
            <person name="Sun X."/>
            <person name="Wang J."/>
            <person name="Zhao C."/>
            <person name="Wang Y."/>
            <person name="Wang D."/>
            <person name="Huang X."/>
            <person name="Wang R."/>
            <person name="Lv J."/>
            <person name="Li Y."/>
            <person name="Zhang Z."/>
            <person name="Liu B."/>
            <person name="Lu W."/>
            <person name="Hui Y."/>
            <person name="Liang J."/>
            <person name="Zhou Z."/>
            <person name="Hou R."/>
            <person name="Li X."/>
            <person name="Liu Y."/>
            <person name="Li H."/>
            <person name="Ning X."/>
            <person name="Lin Y."/>
            <person name="Zhao L."/>
            <person name="Xing Q."/>
            <person name="Dou J."/>
            <person name="Li Y."/>
            <person name="Mao J."/>
            <person name="Guo H."/>
            <person name="Dou H."/>
            <person name="Li T."/>
            <person name="Mu C."/>
            <person name="Jiang W."/>
            <person name="Fu Q."/>
            <person name="Fu X."/>
            <person name="Miao Y."/>
            <person name="Liu J."/>
            <person name="Yu Q."/>
            <person name="Li R."/>
            <person name="Liao H."/>
            <person name="Li X."/>
            <person name="Kong Y."/>
            <person name="Jiang Z."/>
            <person name="Chourrout D."/>
            <person name="Li R."/>
            <person name="Bao Z."/>
        </authorList>
    </citation>
    <scope>NUCLEOTIDE SEQUENCE [LARGE SCALE GENOMIC DNA]</scope>
    <source>
        <strain evidence="5 6">PY_sf001</strain>
    </source>
</reference>
<evidence type="ECO:0000313" key="5">
    <source>
        <dbReference type="EMBL" id="OWF47923.1"/>
    </source>
</evidence>
<dbReference type="InterPro" id="IPR002449">
    <property type="entry name" value="Retinol-bd/Purpurin"/>
</dbReference>
<evidence type="ECO:0000256" key="2">
    <source>
        <dbReference type="SAM" id="MobiDB-lite"/>
    </source>
</evidence>
<dbReference type="GO" id="GO:0005501">
    <property type="term" value="F:retinoid binding"/>
    <property type="evidence" value="ECO:0007669"/>
    <property type="project" value="InterPro"/>
</dbReference>
<feature type="region of interest" description="Disordered" evidence="2">
    <location>
        <begin position="81"/>
        <end position="105"/>
    </location>
</feature>
<accession>A0A210QGM7</accession>
<feature type="domain" description="Lipocalin/cytosolic fatty-acid binding" evidence="4">
    <location>
        <begin position="123"/>
        <end position="271"/>
    </location>
</feature>
<evidence type="ECO:0000256" key="3">
    <source>
        <dbReference type="SAM" id="Phobius"/>
    </source>
</evidence>
<dbReference type="PANTHER" id="PTHR11873:SF0">
    <property type="entry name" value="LIPOCALIN-RELATED PROTEIN"/>
    <property type="match status" value="1"/>
</dbReference>
<evidence type="ECO:0000256" key="1">
    <source>
        <dbReference type="ARBA" id="ARBA00023121"/>
    </source>
</evidence>
<protein>
    <submittedName>
        <fullName evidence="5">Retinol-binding protein 4</fullName>
    </submittedName>
</protein>
<dbReference type="SUPFAM" id="SSF50814">
    <property type="entry name" value="Lipocalins"/>
    <property type="match status" value="1"/>
</dbReference>
<dbReference type="Gene3D" id="2.40.128.20">
    <property type="match status" value="1"/>
</dbReference>
<organism evidence="5 6">
    <name type="scientific">Mizuhopecten yessoensis</name>
    <name type="common">Japanese scallop</name>
    <name type="synonym">Patinopecten yessoensis</name>
    <dbReference type="NCBI Taxonomy" id="6573"/>
    <lineage>
        <taxon>Eukaryota</taxon>
        <taxon>Metazoa</taxon>
        <taxon>Spiralia</taxon>
        <taxon>Lophotrochozoa</taxon>
        <taxon>Mollusca</taxon>
        <taxon>Bivalvia</taxon>
        <taxon>Autobranchia</taxon>
        <taxon>Pteriomorphia</taxon>
        <taxon>Pectinida</taxon>
        <taxon>Pectinoidea</taxon>
        <taxon>Pectinidae</taxon>
        <taxon>Mizuhopecten</taxon>
    </lineage>
</organism>
<dbReference type="AlphaFoldDB" id="A0A210QGM7"/>
<dbReference type="PANTHER" id="PTHR11873">
    <property type="entry name" value="RETINOL-BINDING PROTEIN 4"/>
    <property type="match status" value="1"/>
</dbReference>
<feature type="transmembrane region" description="Helical" evidence="3">
    <location>
        <begin position="301"/>
        <end position="323"/>
    </location>
</feature>
<dbReference type="Pfam" id="PF08212">
    <property type="entry name" value="Lipocalin_2"/>
    <property type="match status" value="1"/>
</dbReference>
<evidence type="ECO:0000259" key="4">
    <source>
        <dbReference type="Pfam" id="PF08212"/>
    </source>
</evidence>
<name>A0A210QGM7_MIZYE</name>
<evidence type="ECO:0000313" key="6">
    <source>
        <dbReference type="Proteomes" id="UP000242188"/>
    </source>
</evidence>
<keyword evidence="3" id="KW-1133">Transmembrane helix</keyword>
<sequence>MCCLLRLVYPAVQYTDSTVTIDIQHTTCYQINKKTHFQPQPRYTFLKRFAMKTPNFVWVCLLGCSFFVSFALSEDTVDVPESNTQTEPVLDSEPQRESQPLVPDTGAERDCRLSSFQLQPDFNLAQFEGYWYSLTINRYWLAVPRWFPVRQSNVQVNYRLLSDGSLEVKTGGEFMFPFCDYIAGKGYIPDKTQPQKLEVQFDTLLTRTSRKNPYWVVSTDYEGFAVIYSCWKEREDGTCHPDYTYMWTLNRKRGGHTPEQEEKIKMAVERMCVQPDNFKTFKQNGSCKFDPDKFPSGGLGLIPFLVIAVIMFLILGVLMYCCIAKTDRVAETKKTQ</sequence>
<proteinExistence type="predicted"/>
<dbReference type="GO" id="GO:0034632">
    <property type="term" value="F:retinol transmembrane transporter activity"/>
    <property type="evidence" value="ECO:0007669"/>
    <property type="project" value="InterPro"/>
</dbReference>
<dbReference type="Proteomes" id="UP000242188">
    <property type="component" value="Unassembled WGS sequence"/>
</dbReference>
<dbReference type="EMBL" id="NEDP02003748">
    <property type="protein sequence ID" value="OWF47923.1"/>
    <property type="molecule type" value="Genomic_DNA"/>
</dbReference>